<name>A0A9P4P9U1_9PLEO</name>
<evidence type="ECO:0000256" key="5">
    <source>
        <dbReference type="ARBA" id="ARBA00022729"/>
    </source>
</evidence>
<dbReference type="GO" id="GO:0009272">
    <property type="term" value="P:fungal-type cell wall biogenesis"/>
    <property type="evidence" value="ECO:0007669"/>
    <property type="project" value="TreeGrafter"/>
</dbReference>
<dbReference type="PANTHER" id="PTHR28285">
    <property type="entry name" value="PROTEIN BIG1"/>
    <property type="match status" value="1"/>
</dbReference>
<feature type="domain" description="V-type proton ATPase subunit S1/VOA1 transmembrane" evidence="12">
    <location>
        <begin position="246"/>
        <end position="285"/>
    </location>
</feature>
<keyword evidence="9" id="KW-0961">Cell wall biogenesis/degradation</keyword>
<dbReference type="PANTHER" id="PTHR28285:SF1">
    <property type="entry name" value="PROTEIN BIG1"/>
    <property type="match status" value="1"/>
</dbReference>
<sequence>MAKSIVGALALASLPSALAFRNTSPYFLFSTADLNVPSDGADVSRANAVVDQMASVLEGCPTKTYFVVRQNGVSSADFSDARRSAPRLASHLSGKSEYVKSTMVVPEVIEENFTAAAMSKYLQSKCGAEVLSEDATASHSDKQRIVEVTFTAPHADKDLRPAELEQRDAELQKLISTHADFEDFTVIYTSTPQTTFQSEHPPYEMESPFGGAGQMELKRDLSSHKRDLSSHKRAVTSKAGLFERYQYFTPGLFMGIFAIVPLFLIVLVGVKALLSLEVSYFAFSKEMGPTAQRQQK</sequence>
<dbReference type="GO" id="GO:0005789">
    <property type="term" value="C:endoplasmic reticulum membrane"/>
    <property type="evidence" value="ECO:0007669"/>
    <property type="project" value="UniProtKB-SubCell"/>
</dbReference>
<feature type="signal peptide" evidence="11">
    <location>
        <begin position="1"/>
        <end position="19"/>
    </location>
</feature>
<dbReference type="InterPro" id="IPR037654">
    <property type="entry name" value="Big1"/>
</dbReference>
<evidence type="ECO:0000259" key="12">
    <source>
        <dbReference type="Pfam" id="PF20520"/>
    </source>
</evidence>
<evidence type="ECO:0000256" key="3">
    <source>
        <dbReference type="ARBA" id="ARBA00022089"/>
    </source>
</evidence>
<evidence type="ECO:0000256" key="10">
    <source>
        <dbReference type="SAM" id="Phobius"/>
    </source>
</evidence>
<comment type="caution">
    <text evidence="13">The sequence shown here is derived from an EMBL/GenBank/DDBJ whole genome shotgun (WGS) entry which is preliminary data.</text>
</comment>
<evidence type="ECO:0000313" key="13">
    <source>
        <dbReference type="EMBL" id="KAF2441055.1"/>
    </source>
</evidence>
<dbReference type="GO" id="GO:0071555">
    <property type="term" value="P:cell wall organization"/>
    <property type="evidence" value="ECO:0007669"/>
    <property type="project" value="UniProtKB-KW"/>
</dbReference>
<keyword evidence="14" id="KW-1185">Reference proteome</keyword>
<keyword evidence="7 10" id="KW-1133">Transmembrane helix</keyword>
<dbReference type="OrthoDB" id="9985059at2759"/>
<keyword evidence="6" id="KW-0256">Endoplasmic reticulum</keyword>
<reference evidence="13" key="1">
    <citation type="journal article" date="2020" name="Stud. Mycol.">
        <title>101 Dothideomycetes genomes: a test case for predicting lifestyles and emergence of pathogens.</title>
        <authorList>
            <person name="Haridas S."/>
            <person name="Albert R."/>
            <person name="Binder M."/>
            <person name="Bloem J."/>
            <person name="Labutti K."/>
            <person name="Salamov A."/>
            <person name="Andreopoulos B."/>
            <person name="Baker S."/>
            <person name="Barry K."/>
            <person name="Bills G."/>
            <person name="Bluhm B."/>
            <person name="Cannon C."/>
            <person name="Castanera R."/>
            <person name="Culley D."/>
            <person name="Daum C."/>
            <person name="Ezra D."/>
            <person name="Gonzalez J."/>
            <person name="Henrissat B."/>
            <person name="Kuo A."/>
            <person name="Liang C."/>
            <person name="Lipzen A."/>
            <person name="Lutzoni F."/>
            <person name="Magnuson J."/>
            <person name="Mondo S."/>
            <person name="Nolan M."/>
            <person name="Ohm R."/>
            <person name="Pangilinan J."/>
            <person name="Park H.-J."/>
            <person name="Ramirez L."/>
            <person name="Alfaro M."/>
            <person name="Sun H."/>
            <person name="Tritt A."/>
            <person name="Yoshinaga Y."/>
            <person name="Zwiers L.-H."/>
            <person name="Turgeon B."/>
            <person name="Goodwin S."/>
            <person name="Spatafora J."/>
            <person name="Crous P."/>
            <person name="Grigoriev I."/>
        </authorList>
    </citation>
    <scope>NUCLEOTIDE SEQUENCE</scope>
    <source>
        <strain evidence="13">CBS 690.94</strain>
    </source>
</reference>
<evidence type="ECO:0000256" key="6">
    <source>
        <dbReference type="ARBA" id="ARBA00022824"/>
    </source>
</evidence>
<evidence type="ECO:0000256" key="9">
    <source>
        <dbReference type="ARBA" id="ARBA00023316"/>
    </source>
</evidence>
<comment type="subcellular location">
    <subcellularLocation>
        <location evidence="1">Endoplasmic reticulum membrane</location>
        <topology evidence="1">Single-pass type I membrane protein</topology>
    </subcellularLocation>
</comment>
<proteinExistence type="inferred from homology"/>
<dbReference type="Pfam" id="PF20520">
    <property type="entry name" value="Ac45-VOA1_TM"/>
    <property type="match status" value="1"/>
</dbReference>
<organism evidence="13 14">
    <name type="scientific">Karstenula rhodostoma CBS 690.94</name>
    <dbReference type="NCBI Taxonomy" id="1392251"/>
    <lineage>
        <taxon>Eukaryota</taxon>
        <taxon>Fungi</taxon>
        <taxon>Dikarya</taxon>
        <taxon>Ascomycota</taxon>
        <taxon>Pezizomycotina</taxon>
        <taxon>Dothideomycetes</taxon>
        <taxon>Pleosporomycetidae</taxon>
        <taxon>Pleosporales</taxon>
        <taxon>Massarineae</taxon>
        <taxon>Didymosphaeriaceae</taxon>
        <taxon>Karstenula</taxon>
    </lineage>
</organism>
<evidence type="ECO:0000313" key="14">
    <source>
        <dbReference type="Proteomes" id="UP000799764"/>
    </source>
</evidence>
<evidence type="ECO:0000256" key="8">
    <source>
        <dbReference type="ARBA" id="ARBA00023136"/>
    </source>
</evidence>
<feature type="chain" id="PRO_5040482546" description="Protein BIG1" evidence="11">
    <location>
        <begin position="20"/>
        <end position="296"/>
    </location>
</feature>
<accession>A0A9P4P9U1</accession>
<evidence type="ECO:0000256" key="7">
    <source>
        <dbReference type="ARBA" id="ARBA00022989"/>
    </source>
</evidence>
<dbReference type="AlphaFoldDB" id="A0A9P4P9U1"/>
<evidence type="ECO:0000256" key="11">
    <source>
        <dbReference type="SAM" id="SignalP"/>
    </source>
</evidence>
<evidence type="ECO:0000256" key="2">
    <source>
        <dbReference type="ARBA" id="ARBA00008203"/>
    </source>
</evidence>
<keyword evidence="5 11" id="KW-0732">Signal</keyword>
<keyword evidence="4 10" id="KW-0812">Transmembrane</keyword>
<dbReference type="Proteomes" id="UP000799764">
    <property type="component" value="Unassembled WGS sequence"/>
</dbReference>
<protein>
    <recommendedName>
        <fullName evidence="3">Protein BIG1</fullName>
    </recommendedName>
</protein>
<feature type="transmembrane region" description="Helical" evidence="10">
    <location>
        <begin position="252"/>
        <end position="274"/>
    </location>
</feature>
<comment type="similarity">
    <text evidence="2">Belongs to the BIG1 family.</text>
</comment>
<evidence type="ECO:0000256" key="4">
    <source>
        <dbReference type="ARBA" id="ARBA00022692"/>
    </source>
</evidence>
<dbReference type="EMBL" id="MU001506">
    <property type="protein sequence ID" value="KAF2441055.1"/>
    <property type="molecule type" value="Genomic_DNA"/>
</dbReference>
<dbReference type="GO" id="GO:0006078">
    <property type="term" value="P:(1-&gt;6)-beta-D-glucan biosynthetic process"/>
    <property type="evidence" value="ECO:0007669"/>
    <property type="project" value="TreeGrafter"/>
</dbReference>
<gene>
    <name evidence="13" type="ORF">P171DRAFT_475506</name>
</gene>
<dbReference type="InterPro" id="IPR046756">
    <property type="entry name" value="VAS1/VOA1_TM"/>
</dbReference>
<keyword evidence="8 10" id="KW-0472">Membrane</keyword>
<evidence type="ECO:0000256" key="1">
    <source>
        <dbReference type="ARBA" id="ARBA00004115"/>
    </source>
</evidence>